<dbReference type="AlphaFoldDB" id="A0A6A6Q266"/>
<dbReference type="OrthoDB" id="18996at2759"/>
<dbReference type="Pfam" id="PF04248">
    <property type="entry name" value="NTP_transf_9"/>
    <property type="match status" value="1"/>
</dbReference>
<dbReference type="RefSeq" id="XP_033592964.1">
    <property type="nucleotide sequence ID" value="XM_033736572.1"/>
</dbReference>
<organism evidence="3 4">
    <name type="scientific">Neohortaea acidophila</name>
    <dbReference type="NCBI Taxonomy" id="245834"/>
    <lineage>
        <taxon>Eukaryota</taxon>
        <taxon>Fungi</taxon>
        <taxon>Dikarya</taxon>
        <taxon>Ascomycota</taxon>
        <taxon>Pezizomycotina</taxon>
        <taxon>Dothideomycetes</taxon>
        <taxon>Dothideomycetidae</taxon>
        <taxon>Mycosphaerellales</taxon>
        <taxon>Teratosphaeriaceae</taxon>
        <taxon>Neohortaea</taxon>
    </lineage>
</organism>
<gene>
    <name evidence="3" type="ORF">BDY17DRAFT_321194</name>
</gene>
<dbReference type="PANTHER" id="PTHR34310">
    <property type="entry name" value="DUF427 DOMAIN PROTEIN (AFU_ORTHOLOGUE AFUA_3G02220)"/>
    <property type="match status" value="1"/>
</dbReference>
<feature type="domain" description="DUF427" evidence="2">
    <location>
        <begin position="25"/>
        <end position="111"/>
    </location>
</feature>
<dbReference type="Proteomes" id="UP000799767">
    <property type="component" value="Unassembled WGS sequence"/>
</dbReference>
<name>A0A6A6Q266_9PEZI</name>
<dbReference type="GeneID" id="54477574"/>
<dbReference type="InterPro" id="IPR007361">
    <property type="entry name" value="DUF427"/>
</dbReference>
<evidence type="ECO:0000259" key="2">
    <source>
        <dbReference type="Pfam" id="PF04248"/>
    </source>
</evidence>
<evidence type="ECO:0000313" key="4">
    <source>
        <dbReference type="Proteomes" id="UP000799767"/>
    </source>
</evidence>
<protein>
    <recommendedName>
        <fullName evidence="2">DUF427 domain-containing protein</fullName>
    </recommendedName>
</protein>
<reference evidence="3" key="1">
    <citation type="journal article" date="2020" name="Stud. Mycol.">
        <title>101 Dothideomycetes genomes: a test case for predicting lifestyles and emergence of pathogens.</title>
        <authorList>
            <person name="Haridas S."/>
            <person name="Albert R."/>
            <person name="Binder M."/>
            <person name="Bloem J."/>
            <person name="Labutti K."/>
            <person name="Salamov A."/>
            <person name="Andreopoulos B."/>
            <person name="Baker S."/>
            <person name="Barry K."/>
            <person name="Bills G."/>
            <person name="Bluhm B."/>
            <person name="Cannon C."/>
            <person name="Castanera R."/>
            <person name="Culley D."/>
            <person name="Daum C."/>
            <person name="Ezra D."/>
            <person name="Gonzalez J."/>
            <person name="Henrissat B."/>
            <person name="Kuo A."/>
            <person name="Liang C."/>
            <person name="Lipzen A."/>
            <person name="Lutzoni F."/>
            <person name="Magnuson J."/>
            <person name="Mondo S."/>
            <person name="Nolan M."/>
            <person name="Ohm R."/>
            <person name="Pangilinan J."/>
            <person name="Park H.-J."/>
            <person name="Ramirez L."/>
            <person name="Alfaro M."/>
            <person name="Sun H."/>
            <person name="Tritt A."/>
            <person name="Yoshinaga Y."/>
            <person name="Zwiers L.-H."/>
            <person name="Turgeon B."/>
            <person name="Goodwin S."/>
            <person name="Spatafora J."/>
            <person name="Crous P."/>
            <person name="Grigoriev I."/>
        </authorList>
    </citation>
    <scope>NUCLEOTIDE SEQUENCE</scope>
    <source>
        <strain evidence="3">CBS 113389</strain>
    </source>
</reference>
<evidence type="ECO:0000256" key="1">
    <source>
        <dbReference type="SAM" id="MobiDB-lite"/>
    </source>
</evidence>
<feature type="region of interest" description="Disordered" evidence="1">
    <location>
        <begin position="1"/>
        <end position="25"/>
    </location>
</feature>
<keyword evidence="4" id="KW-1185">Reference proteome</keyword>
<accession>A0A6A6Q266</accession>
<sequence length="119" mass="13323">MQKITGMFHHHHDKDKSGSSHHATASINGTNIADANSYEFVEGTIYFPLSSLKDAESLLVPSNKQYTCPWKGESQYYDLQVGGQTYKDAAWAYPTPLAKAAHIKDHIAFDRSIVKTEKH</sequence>
<dbReference type="PANTHER" id="PTHR34310:SF5">
    <property type="entry name" value="DUF427 DOMAIN PROTEIN (AFU_ORTHOLOGUE AFUA_3G02220)"/>
    <property type="match status" value="1"/>
</dbReference>
<evidence type="ECO:0000313" key="3">
    <source>
        <dbReference type="EMBL" id="KAF2486395.1"/>
    </source>
</evidence>
<proteinExistence type="predicted"/>
<dbReference type="Gene3D" id="2.170.150.40">
    <property type="entry name" value="Domain of unknown function (DUF427)"/>
    <property type="match status" value="1"/>
</dbReference>
<dbReference type="EMBL" id="MU001632">
    <property type="protein sequence ID" value="KAF2486395.1"/>
    <property type="molecule type" value="Genomic_DNA"/>
</dbReference>
<dbReference type="InterPro" id="IPR038694">
    <property type="entry name" value="DUF427_sf"/>
</dbReference>